<evidence type="ECO:0000256" key="1">
    <source>
        <dbReference type="ARBA" id="ARBA00022723"/>
    </source>
</evidence>
<dbReference type="Gene3D" id="3.30.70.360">
    <property type="match status" value="1"/>
</dbReference>
<dbReference type="EMBL" id="CYZU01000012">
    <property type="protein sequence ID" value="CUO24732.1"/>
    <property type="molecule type" value="Genomic_DNA"/>
</dbReference>
<dbReference type="InterPro" id="IPR036264">
    <property type="entry name" value="Bact_exopeptidase_dim_dom"/>
</dbReference>
<keyword evidence="2 4" id="KW-0378">Hydrolase</keyword>
<dbReference type="STRING" id="39482.ERS852491_01669"/>
<dbReference type="Pfam" id="PF07687">
    <property type="entry name" value="M20_dimer"/>
    <property type="match status" value="1"/>
</dbReference>
<dbReference type="Proteomes" id="UP000095544">
    <property type="component" value="Unassembled WGS sequence"/>
</dbReference>
<dbReference type="CDD" id="cd08659">
    <property type="entry name" value="M20_ArgE_DapE-like"/>
    <property type="match status" value="1"/>
</dbReference>
<sequence>MEHKKWDAVDLARELVQKESTNPGTYEEAVSRLIERYLVCAGVQPENSEVLPGRRNIRAVLPGKVSHPALVFICHMDTVVEGSGWDKEAFSGEIKDGKLFGRGSCDMKGGLACALSVFAETAAKIRDKTLELEYPLVFIGTVDEEGDMRGVEQAVADGWVTAEDWVVDMEPTDGRIQMAHKGRTWFELEMQGMTAHASMPEAGADAIAGLAFVITYIRKKIAECPVHPELGRSTVTFGQIRGGYSPYVVPDQCMATVDMRLVPPVDTKKAEKIVREAVAYGEQQVPGVKGSYTVTGDRPSIETHPDSVLLGELKRAAEEVTGKTVQITPFPGYTDTAVIAGVLENTECMSYGPGSLRQAHKPNEFVITTEIDRCQEVFRKLVRNMLTMKRAL</sequence>
<accession>A0A174DGK0</accession>
<dbReference type="GO" id="GO:0046872">
    <property type="term" value="F:metal ion binding"/>
    <property type="evidence" value="ECO:0007669"/>
    <property type="project" value="UniProtKB-KW"/>
</dbReference>
<dbReference type="Gene3D" id="3.40.630.10">
    <property type="entry name" value="Zn peptidases"/>
    <property type="match status" value="2"/>
</dbReference>
<dbReference type="PANTHER" id="PTHR43808">
    <property type="entry name" value="ACETYLORNITHINE DEACETYLASE"/>
    <property type="match status" value="1"/>
</dbReference>
<name>A0A174DGK0_9FIRM</name>
<evidence type="ECO:0000313" key="4">
    <source>
        <dbReference type="EMBL" id="CUO24732.1"/>
    </source>
</evidence>
<dbReference type="InterPro" id="IPR002933">
    <property type="entry name" value="Peptidase_M20"/>
</dbReference>
<dbReference type="GO" id="GO:0008777">
    <property type="term" value="F:acetylornithine deacetylase activity"/>
    <property type="evidence" value="ECO:0007669"/>
    <property type="project" value="UniProtKB-EC"/>
</dbReference>
<organism evidence="4 5">
    <name type="scientific">Faecalicatena contorta</name>
    <dbReference type="NCBI Taxonomy" id="39482"/>
    <lineage>
        <taxon>Bacteria</taxon>
        <taxon>Bacillati</taxon>
        <taxon>Bacillota</taxon>
        <taxon>Clostridia</taxon>
        <taxon>Lachnospirales</taxon>
        <taxon>Lachnospiraceae</taxon>
        <taxon>Faecalicatena</taxon>
    </lineage>
</organism>
<protein>
    <submittedName>
        <fullName evidence="4">Acetylornithine deacetylase</fullName>
        <ecNumber evidence="4">3.5.1.16</ecNumber>
    </submittedName>
</protein>
<feature type="domain" description="Peptidase M20 dimerisation" evidence="3">
    <location>
        <begin position="179"/>
        <end position="279"/>
    </location>
</feature>
<dbReference type="SUPFAM" id="SSF53187">
    <property type="entry name" value="Zn-dependent exopeptidases"/>
    <property type="match status" value="1"/>
</dbReference>
<dbReference type="AlphaFoldDB" id="A0A174DGK0"/>
<dbReference type="RefSeq" id="WP_050641953.1">
    <property type="nucleotide sequence ID" value="NZ_CABKUE010000009.1"/>
</dbReference>
<reference evidence="4 5" key="1">
    <citation type="submission" date="2015-09" db="EMBL/GenBank/DDBJ databases">
        <authorList>
            <consortium name="Pathogen Informatics"/>
        </authorList>
    </citation>
    <scope>NUCLEOTIDE SEQUENCE [LARGE SCALE GENOMIC DNA]</scope>
    <source>
        <strain evidence="4 5">2789STDY5834876</strain>
    </source>
</reference>
<dbReference type="Pfam" id="PF01546">
    <property type="entry name" value="Peptidase_M20"/>
    <property type="match status" value="1"/>
</dbReference>
<dbReference type="InterPro" id="IPR011650">
    <property type="entry name" value="Peptidase_M20_dimer"/>
</dbReference>
<keyword evidence="1" id="KW-0479">Metal-binding</keyword>
<proteinExistence type="predicted"/>
<dbReference type="SUPFAM" id="SSF55031">
    <property type="entry name" value="Bacterial exopeptidase dimerisation domain"/>
    <property type="match status" value="1"/>
</dbReference>
<dbReference type="InterPro" id="IPR050072">
    <property type="entry name" value="Peptidase_M20A"/>
</dbReference>
<evidence type="ECO:0000256" key="2">
    <source>
        <dbReference type="ARBA" id="ARBA00022801"/>
    </source>
</evidence>
<evidence type="ECO:0000313" key="5">
    <source>
        <dbReference type="Proteomes" id="UP000095544"/>
    </source>
</evidence>
<dbReference type="OrthoDB" id="9792335at2"/>
<evidence type="ECO:0000259" key="3">
    <source>
        <dbReference type="Pfam" id="PF07687"/>
    </source>
</evidence>
<gene>
    <name evidence="4" type="primary">argE</name>
    <name evidence="4" type="ORF">ERS852491_01669</name>
</gene>
<dbReference type="EC" id="3.5.1.16" evidence="4"/>